<comment type="pathway">
    <text evidence="2">Amino-acid biosynthesis; L-methionine biosynthesis via de novo pathway; L-homoserine from L-aspartate: step 3/3.</text>
</comment>
<evidence type="ECO:0000256" key="4">
    <source>
        <dbReference type="ARBA" id="ARBA00013213"/>
    </source>
</evidence>
<keyword evidence="8" id="KW-0560">Oxidoreductase</keyword>
<dbReference type="UniPathway" id="UPA00051">
    <property type="reaction ID" value="UER00465"/>
</dbReference>
<evidence type="ECO:0000256" key="9">
    <source>
        <dbReference type="ARBA" id="ARBA00023167"/>
    </source>
</evidence>
<dbReference type="Gene3D" id="3.40.50.720">
    <property type="entry name" value="NAD(P)-binding Rossmann-like Domain"/>
    <property type="match status" value="1"/>
</dbReference>
<comment type="pathway">
    <text evidence="1">Amino-acid biosynthesis; L-threonine biosynthesis; L-threonine from L-aspartate: step 3/5.</text>
</comment>
<dbReference type="Pfam" id="PF03447">
    <property type="entry name" value="NAD_binding_3"/>
    <property type="match status" value="1"/>
</dbReference>
<dbReference type="InterPro" id="IPR036291">
    <property type="entry name" value="NAD(P)-bd_dom_sf"/>
</dbReference>
<evidence type="ECO:0000313" key="12">
    <source>
        <dbReference type="EMBL" id="SUZ49504.1"/>
    </source>
</evidence>
<gene>
    <name evidence="12" type="ORF">METZ01_LOCUS2358</name>
</gene>
<dbReference type="AlphaFoldDB" id="A0A381N611"/>
<evidence type="ECO:0000256" key="1">
    <source>
        <dbReference type="ARBA" id="ARBA00005056"/>
    </source>
</evidence>
<keyword evidence="7" id="KW-0791">Threonine biosynthesis</keyword>
<feature type="non-terminal residue" evidence="12">
    <location>
        <position position="267"/>
    </location>
</feature>
<evidence type="ECO:0000256" key="5">
    <source>
        <dbReference type="ARBA" id="ARBA00013376"/>
    </source>
</evidence>
<feature type="domain" description="Homoserine dehydrogenase catalytic" evidence="10">
    <location>
        <begin position="182"/>
        <end position="265"/>
    </location>
</feature>
<accession>A0A381N611</accession>
<organism evidence="12">
    <name type="scientific">marine metagenome</name>
    <dbReference type="NCBI Taxonomy" id="408172"/>
    <lineage>
        <taxon>unclassified sequences</taxon>
        <taxon>metagenomes</taxon>
        <taxon>ecological metagenomes</taxon>
    </lineage>
</organism>
<dbReference type="Gene3D" id="3.30.360.10">
    <property type="entry name" value="Dihydrodipicolinate Reductase, domain 2"/>
    <property type="match status" value="1"/>
</dbReference>
<keyword evidence="6" id="KW-0028">Amino-acid biosynthesis</keyword>
<dbReference type="SUPFAM" id="SSF51735">
    <property type="entry name" value="NAD(P)-binding Rossmann-fold domains"/>
    <property type="match status" value="1"/>
</dbReference>
<dbReference type="UniPathway" id="UPA00050">
    <property type="reaction ID" value="UER00063"/>
</dbReference>
<protein>
    <recommendedName>
        <fullName evidence="5">Homoserine dehydrogenase</fullName>
        <ecNumber evidence="4">1.1.1.3</ecNumber>
    </recommendedName>
</protein>
<comment type="similarity">
    <text evidence="3">Belongs to the homoserine dehydrogenase family.</text>
</comment>
<feature type="non-terminal residue" evidence="12">
    <location>
        <position position="1"/>
    </location>
</feature>
<dbReference type="GO" id="GO:0009086">
    <property type="term" value="P:methionine biosynthetic process"/>
    <property type="evidence" value="ECO:0007669"/>
    <property type="project" value="UniProtKB-KW"/>
</dbReference>
<evidence type="ECO:0000256" key="2">
    <source>
        <dbReference type="ARBA" id="ARBA00005062"/>
    </source>
</evidence>
<dbReference type="EC" id="1.1.1.3" evidence="4"/>
<dbReference type="PANTHER" id="PTHR43331">
    <property type="entry name" value="HOMOSERINE DEHYDROGENASE"/>
    <property type="match status" value="1"/>
</dbReference>
<evidence type="ECO:0000256" key="3">
    <source>
        <dbReference type="ARBA" id="ARBA00006753"/>
    </source>
</evidence>
<evidence type="ECO:0000259" key="11">
    <source>
        <dbReference type="Pfam" id="PF03447"/>
    </source>
</evidence>
<keyword evidence="9" id="KW-0486">Methionine biosynthesis</keyword>
<evidence type="ECO:0000256" key="8">
    <source>
        <dbReference type="ARBA" id="ARBA00023002"/>
    </source>
</evidence>
<dbReference type="GO" id="GO:0050661">
    <property type="term" value="F:NADP binding"/>
    <property type="evidence" value="ECO:0007669"/>
    <property type="project" value="InterPro"/>
</dbReference>
<sequence length="267" mass="28596">MHRIDLTPLMTIDLALIGFGHVGQRFVELLCSEQEKLQETHGMTWRVVGLATRHHGLAADINGLDVKQALVNARNNDSLDTLHDASTGTHPKNPDGLIKYLASQKRQSTHPHRPLVVVETTTLDIQHGEPAIEYVRTAISVGAHVITTNKGPAAFAYRELIDYASSVGVSFLTEGAVLDGIPVFNFVRETLPGIKILGFRGVVNATTNQILTDMEAGLDGAAALTKMQAAGIAEADASLDVDGWDAAAKTAALINVLMEGRTTPHAI</sequence>
<dbReference type="GO" id="GO:0004412">
    <property type="term" value="F:homoserine dehydrogenase activity"/>
    <property type="evidence" value="ECO:0007669"/>
    <property type="project" value="UniProtKB-EC"/>
</dbReference>
<dbReference type="InterPro" id="IPR001342">
    <property type="entry name" value="HDH_cat"/>
</dbReference>
<proteinExistence type="inferred from homology"/>
<evidence type="ECO:0000259" key="10">
    <source>
        <dbReference type="Pfam" id="PF00742"/>
    </source>
</evidence>
<dbReference type="GO" id="GO:0009088">
    <property type="term" value="P:threonine biosynthetic process"/>
    <property type="evidence" value="ECO:0007669"/>
    <property type="project" value="UniProtKB-UniPathway"/>
</dbReference>
<dbReference type="SUPFAM" id="SSF55347">
    <property type="entry name" value="Glyceraldehyde-3-phosphate dehydrogenase-like, C-terminal domain"/>
    <property type="match status" value="1"/>
</dbReference>
<evidence type="ECO:0000256" key="7">
    <source>
        <dbReference type="ARBA" id="ARBA00022697"/>
    </source>
</evidence>
<dbReference type="PANTHER" id="PTHR43331:SF1">
    <property type="entry name" value="HOMOSERINE DEHYDROGENASE"/>
    <property type="match status" value="1"/>
</dbReference>
<dbReference type="InterPro" id="IPR005106">
    <property type="entry name" value="Asp/hSer_DH_NAD-bd"/>
</dbReference>
<feature type="domain" description="Aspartate/homoserine dehydrogenase NAD-binding" evidence="11">
    <location>
        <begin position="18"/>
        <end position="172"/>
    </location>
</feature>
<dbReference type="Pfam" id="PF00742">
    <property type="entry name" value="Homoserine_dh"/>
    <property type="match status" value="1"/>
</dbReference>
<name>A0A381N611_9ZZZZ</name>
<reference evidence="12" key="1">
    <citation type="submission" date="2018-05" db="EMBL/GenBank/DDBJ databases">
        <authorList>
            <person name="Lanie J.A."/>
            <person name="Ng W.-L."/>
            <person name="Kazmierczak K.M."/>
            <person name="Andrzejewski T.M."/>
            <person name="Davidsen T.M."/>
            <person name="Wayne K.J."/>
            <person name="Tettelin H."/>
            <person name="Glass J.I."/>
            <person name="Rusch D."/>
            <person name="Podicherti R."/>
            <person name="Tsui H.-C.T."/>
            <person name="Winkler M.E."/>
        </authorList>
    </citation>
    <scope>NUCLEOTIDE SEQUENCE</scope>
</reference>
<dbReference type="EMBL" id="UINC01000120">
    <property type="protein sequence ID" value="SUZ49504.1"/>
    <property type="molecule type" value="Genomic_DNA"/>
</dbReference>
<evidence type="ECO:0000256" key="6">
    <source>
        <dbReference type="ARBA" id="ARBA00022605"/>
    </source>
</evidence>